<gene>
    <name evidence="1" type="ORF">AMORRO_LOCUS13074</name>
</gene>
<dbReference type="Gene3D" id="1.25.40.10">
    <property type="entry name" value="Tetratricopeptide repeat domain"/>
    <property type="match status" value="1"/>
</dbReference>
<accession>A0A9N9I215</accession>
<dbReference type="EMBL" id="CAJVPV010021137">
    <property type="protein sequence ID" value="CAG8716976.1"/>
    <property type="molecule type" value="Genomic_DNA"/>
</dbReference>
<dbReference type="InterPro" id="IPR010323">
    <property type="entry name" value="DUF924"/>
</dbReference>
<dbReference type="Proteomes" id="UP000789342">
    <property type="component" value="Unassembled WGS sequence"/>
</dbReference>
<dbReference type="OrthoDB" id="414698at2759"/>
<evidence type="ECO:0000313" key="1">
    <source>
        <dbReference type="EMBL" id="CAG8716976.1"/>
    </source>
</evidence>
<comment type="caution">
    <text evidence="1">The sequence shown here is derived from an EMBL/GenBank/DDBJ whole genome shotgun (WGS) entry which is preliminary data.</text>
</comment>
<sequence length="209" mass="24372">MSSAAAQLQRRVHSFWFRGYTKGTRIELSLIKLWFNVNEAFDNECRSSFGQDLEDIIKNGSHIEELKKTPEGTLSLTILLDQLPRNIYRGTARPFLEFDPLALDTCKYALGLKWDEMLDPVERAFMYLPLEHSENMQNQILCVERMKWNRDNSPPIYAEYCKGALQASEEHKAIIERFGRYPHRNKCLGRENTKEELDYLTNGAQNYGQ</sequence>
<evidence type="ECO:0000313" key="2">
    <source>
        <dbReference type="Proteomes" id="UP000789342"/>
    </source>
</evidence>
<name>A0A9N9I215_9GLOM</name>
<dbReference type="SUPFAM" id="SSF48452">
    <property type="entry name" value="TPR-like"/>
    <property type="match status" value="1"/>
</dbReference>
<organism evidence="1 2">
    <name type="scientific">Acaulospora morrowiae</name>
    <dbReference type="NCBI Taxonomy" id="94023"/>
    <lineage>
        <taxon>Eukaryota</taxon>
        <taxon>Fungi</taxon>
        <taxon>Fungi incertae sedis</taxon>
        <taxon>Mucoromycota</taxon>
        <taxon>Glomeromycotina</taxon>
        <taxon>Glomeromycetes</taxon>
        <taxon>Diversisporales</taxon>
        <taxon>Acaulosporaceae</taxon>
        <taxon>Acaulospora</taxon>
    </lineage>
</organism>
<dbReference type="InterPro" id="IPR011990">
    <property type="entry name" value="TPR-like_helical_dom_sf"/>
</dbReference>
<reference evidence="1" key="1">
    <citation type="submission" date="2021-06" db="EMBL/GenBank/DDBJ databases">
        <authorList>
            <person name="Kallberg Y."/>
            <person name="Tangrot J."/>
            <person name="Rosling A."/>
        </authorList>
    </citation>
    <scope>NUCLEOTIDE SEQUENCE</scope>
    <source>
        <strain evidence="1">CL551</strain>
    </source>
</reference>
<keyword evidence="2" id="KW-1185">Reference proteome</keyword>
<dbReference type="Gene3D" id="1.20.58.320">
    <property type="entry name" value="TPR-like"/>
    <property type="match status" value="1"/>
</dbReference>
<dbReference type="Pfam" id="PF06041">
    <property type="entry name" value="DUF924"/>
    <property type="match status" value="1"/>
</dbReference>
<protein>
    <submittedName>
        <fullName evidence="1">16674_t:CDS:1</fullName>
    </submittedName>
</protein>
<proteinExistence type="predicted"/>
<dbReference type="AlphaFoldDB" id="A0A9N9I215"/>